<proteinExistence type="predicted"/>
<dbReference type="InterPro" id="IPR003737">
    <property type="entry name" value="GlcNAc_PI_deacetylase-related"/>
</dbReference>
<protein>
    <recommendedName>
        <fullName evidence="5">PIG-L family deacetylase</fullName>
    </recommendedName>
</protein>
<dbReference type="SUPFAM" id="SSF89372">
    <property type="entry name" value="Fucose-specific lectin"/>
    <property type="match status" value="2"/>
</dbReference>
<dbReference type="GO" id="GO:0016811">
    <property type="term" value="F:hydrolase activity, acting on carbon-nitrogen (but not peptide) bonds, in linear amides"/>
    <property type="evidence" value="ECO:0007669"/>
    <property type="project" value="TreeGrafter"/>
</dbReference>
<dbReference type="SUPFAM" id="SSF102588">
    <property type="entry name" value="LmbE-like"/>
    <property type="match status" value="1"/>
</dbReference>
<dbReference type="Pfam" id="PF02585">
    <property type="entry name" value="PIG-L"/>
    <property type="match status" value="1"/>
</dbReference>
<reference evidence="3 4" key="1">
    <citation type="submission" date="2019-10" db="EMBL/GenBank/DDBJ databases">
        <title>Actinomadura rubteroloni sp. nov. and Actinomadura macrotermitis sp. nov., isolated from the gut of fungus growing-termite Macrotermes natalensis.</title>
        <authorList>
            <person name="Benndorf R."/>
            <person name="Martin K."/>
            <person name="Kuefner M."/>
            <person name="De Beer W."/>
            <person name="Kaster A.-K."/>
            <person name="Vollmers J."/>
            <person name="Poulsen M."/>
            <person name="Beemelmanns C."/>
        </authorList>
    </citation>
    <scope>NUCLEOTIDE SEQUENCE [LARGE SCALE GENOMIC DNA]</scope>
    <source>
        <strain evidence="3 4">RB68</strain>
    </source>
</reference>
<keyword evidence="4" id="KW-1185">Reference proteome</keyword>
<dbReference type="EMBL" id="WEGH01000006">
    <property type="protein sequence ID" value="MQY09324.1"/>
    <property type="molecule type" value="Genomic_DNA"/>
</dbReference>
<dbReference type="Proteomes" id="UP000487268">
    <property type="component" value="Unassembled WGS sequence"/>
</dbReference>
<gene>
    <name evidence="3" type="ORF">ACRB68_74470</name>
</gene>
<evidence type="ECO:0000256" key="1">
    <source>
        <dbReference type="ARBA" id="ARBA00022833"/>
    </source>
</evidence>
<dbReference type="InterPro" id="IPR024078">
    <property type="entry name" value="LmbE-like_dom_sf"/>
</dbReference>
<evidence type="ECO:0000313" key="4">
    <source>
        <dbReference type="Proteomes" id="UP000487268"/>
    </source>
</evidence>
<dbReference type="AlphaFoldDB" id="A0A7K0C961"/>
<sequence length="689" mass="72592">MLLSGEKGRRFTVAGALLLAGVLTAGVLGFQRPAPPAGPVPPSFLHIVAHPDDDLFFINPDIVQAMRTGAAVTTVYVTAAEGNGKNVVRGRNAGAPVDHPAYIAARHAGVRRAYAQMATGDPAARWSRRRVHARHGFVEIDTLAARRRIALVFLNLGNWLVDGRVRRLTDLWRGTVPALATRPPLGGTVPESRTYTRGALIAELTWLLRRYRPSVVRSLDPDPERGVDAKGAEHRTDNPDHTATALLAREAVARYARAGAPPPQVVYYRGYYNRHWPGNLGQETVAEKLAFVGTYGWADQGTFPCHEPGGCGDLQVGATGALSGWPQGTHPRYPGTARWLRPLPDGRLAAFAVVGGRVLRWEEQAPGGPWRPGVPLPGDGFLPEVSVLRLPDGRLAVFGVQVVPGRTLTEPSYRVVYATQDRPSGGFGDWRDLGNPAGGAPARLRDVGATVPAVDGAGRISVFVRNGGLGVSGRTQRADGAFGPWTDLHGKRVQDGLAAETDAAGRIELFGAALPAGWQWDRPSGTPGLWHWRQGTPGGPMGAGAWTPVTPGVTGPLTLVRDRGGRLDLLARQANGGGTVLFRRPRPAGPWPGTGTVLAGPGGYGPVGAAFAGGGALWLTGRSASGSAAVHSGGGWQDIGGLFLQAPAAAVDATGRPVVAVIDTQGRLRVARRSAASGWEWRTAGTQAP</sequence>
<comment type="caution">
    <text evidence="3">The sequence shown here is derived from an EMBL/GenBank/DDBJ whole genome shotgun (WGS) entry which is preliminary data.</text>
</comment>
<organism evidence="3 4">
    <name type="scientific">Actinomadura macrotermitis</name>
    <dbReference type="NCBI Taxonomy" id="2585200"/>
    <lineage>
        <taxon>Bacteria</taxon>
        <taxon>Bacillati</taxon>
        <taxon>Actinomycetota</taxon>
        <taxon>Actinomycetes</taxon>
        <taxon>Streptosporangiales</taxon>
        <taxon>Thermomonosporaceae</taxon>
        <taxon>Actinomadura</taxon>
    </lineage>
</organism>
<evidence type="ECO:0008006" key="5">
    <source>
        <dbReference type="Google" id="ProtNLM"/>
    </source>
</evidence>
<dbReference type="PANTHER" id="PTHR12993">
    <property type="entry name" value="N-ACETYLGLUCOSAMINYL-PHOSPHATIDYLINOSITOL DE-N-ACETYLASE-RELATED"/>
    <property type="match status" value="1"/>
</dbReference>
<evidence type="ECO:0000313" key="3">
    <source>
        <dbReference type="EMBL" id="MQY09324.1"/>
    </source>
</evidence>
<keyword evidence="1" id="KW-0862">Zinc</keyword>
<accession>A0A7K0C961</accession>
<dbReference type="PANTHER" id="PTHR12993:SF26">
    <property type="entry name" value="1D-MYO-INOSITOL 2-ACETAMIDO-2-DEOXY-ALPHA-D-GLUCOPYRANOSIDE DEACETYLASE"/>
    <property type="match status" value="1"/>
</dbReference>
<dbReference type="OrthoDB" id="6064917at2"/>
<name>A0A7K0C961_9ACTN</name>
<dbReference type="GO" id="GO:0016137">
    <property type="term" value="P:glycoside metabolic process"/>
    <property type="evidence" value="ECO:0007669"/>
    <property type="project" value="UniProtKB-ARBA"/>
</dbReference>
<feature type="region of interest" description="Disordered" evidence="2">
    <location>
        <begin position="219"/>
        <end position="239"/>
    </location>
</feature>
<dbReference type="Gene3D" id="3.40.50.10320">
    <property type="entry name" value="LmbE-like"/>
    <property type="match status" value="1"/>
</dbReference>
<evidence type="ECO:0000256" key="2">
    <source>
        <dbReference type="SAM" id="MobiDB-lite"/>
    </source>
</evidence>